<organism evidence="3 4">
    <name type="scientific">[Clostridium] citroniae WAL-19142</name>
    <dbReference type="NCBI Taxonomy" id="742734"/>
    <lineage>
        <taxon>Bacteria</taxon>
        <taxon>Bacillati</taxon>
        <taxon>Bacillota</taxon>
        <taxon>Clostridia</taxon>
        <taxon>Lachnospirales</taxon>
        <taxon>Lachnospiraceae</taxon>
        <taxon>Enterocloster</taxon>
    </lineage>
</organism>
<feature type="domain" description="DUF112" evidence="2">
    <location>
        <begin position="7"/>
        <end position="430"/>
    </location>
</feature>
<evidence type="ECO:0000256" key="1">
    <source>
        <dbReference type="SAM" id="Phobius"/>
    </source>
</evidence>
<feature type="transmembrane region" description="Helical" evidence="1">
    <location>
        <begin position="96"/>
        <end position="119"/>
    </location>
</feature>
<evidence type="ECO:0000259" key="2">
    <source>
        <dbReference type="Pfam" id="PF01970"/>
    </source>
</evidence>
<reference evidence="3 4" key="1">
    <citation type="submission" date="2011-04" db="EMBL/GenBank/DDBJ databases">
        <title>The Genome Sequence of Clostridium citroniae WAL-19142.</title>
        <authorList>
            <consortium name="The Broad Institute Genome Sequencing Platform"/>
            <person name="Earl A."/>
            <person name="Ward D."/>
            <person name="Feldgarden M."/>
            <person name="Gevers D."/>
            <person name="Warren Y.A."/>
            <person name="Tyrrell K.L."/>
            <person name="Citron D.M."/>
            <person name="Goldstein E.J."/>
            <person name="Daigneault M."/>
            <person name="Allen-Vercoe E."/>
            <person name="Young S.K."/>
            <person name="Zeng Q."/>
            <person name="Gargeya S."/>
            <person name="Fitzgerald M."/>
            <person name="Haas B."/>
            <person name="Abouelleil A."/>
            <person name="Alvarado L."/>
            <person name="Arachchi H.M."/>
            <person name="Berlin A."/>
            <person name="Brown A."/>
            <person name="Chapman S.B."/>
            <person name="Chen Z."/>
            <person name="Dunbar C."/>
            <person name="Freedman E."/>
            <person name="Gearin G."/>
            <person name="Gellesch M."/>
            <person name="Goldberg J."/>
            <person name="Griggs A."/>
            <person name="Gujja S."/>
            <person name="Heilman E.R."/>
            <person name="Heiman D."/>
            <person name="Howarth C."/>
            <person name="Larson L."/>
            <person name="Lui A."/>
            <person name="MacDonald P.J."/>
            <person name="Mehta T."/>
            <person name="Montmayeur A."/>
            <person name="Murphy C."/>
            <person name="Neiman D."/>
            <person name="Pearson M."/>
            <person name="Priest M."/>
            <person name="Roberts A."/>
            <person name="Saif S."/>
            <person name="Shea T."/>
            <person name="Shenoy N."/>
            <person name="Sisk P."/>
            <person name="Stolte C."/>
            <person name="Sykes S."/>
            <person name="White J."/>
            <person name="Yandava C."/>
            <person name="Wortman J."/>
            <person name="Nusbaum C."/>
            <person name="Birren B."/>
        </authorList>
    </citation>
    <scope>NUCLEOTIDE SEQUENCE [LARGE SCALE GENOMIC DNA]</scope>
    <source>
        <strain evidence="3 4">WAL-19142</strain>
    </source>
</reference>
<feature type="transmembrane region" description="Helical" evidence="1">
    <location>
        <begin position="44"/>
        <end position="69"/>
    </location>
</feature>
<accession>A0A0J9CGL5</accession>
<feature type="transmembrane region" description="Helical" evidence="1">
    <location>
        <begin position="193"/>
        <end position="212"/>
    </location>
</feature>
<dbReference type="InterPro" id="IPR002823">
    <property type="entry name" value="DUF112_TM"/>
</dbReference>
<dbReference type="PANTHER" id="PTHR35342:SF5">
    <property type="entry name" value="TRICARBOXYLIC TRANSPORT PROTEIN"/>
    <property type="match status" value="1"/>
</dbReference>
<dbReference type="Proteomes" id="UP000037392">
    <property type="component" value="Unassembled WGS sequence"/>
</dbReference>
<dbReference type="Pfam" id="PF01970">
    <property type="entry name" value="TctA"/>
    <property type="match status" value="1"/>
</dbReference>
<feature type="transmembrane region" description="Helical" evidence="1">
    <location>
        <begin position="346"/>
        <end position="369"/>
    </location>
</feature>
<keyword evidence="1" id="KW-1133">Transmembrane helix</keyword>
<keyword evidence="1" id="KW-0472">Membrane</keyword>
<feature type="transmembrane region" description="Helical" evidence="1">
    <location>
        <begin position="410"/>
        <end position="436"/>
    </location>
</feature>
<keyword evidence="1" id="KW-0812">Transmembrane</keyword>
<feature type="transmembrane region" description="Helical" evidence="1">
    <location>
        <begin position="12"/>
        <end position="38"/>
    </location>
</feature>
<evidence type="ECO:0000313" key="3">
    <source>
        <dbReference type="EMBL" id="KMW24167.1"/>
    </source>
</evidence>
<dbReference type="PATRIC" id="fig|742734.4.peg.31"/>
<name>A0A0J9CGL5_9FIRM</name>
<evidence type="ECO:0000313" key="4">
    <source>
        <dbReference type="Proteomes" id="UP000037392"/>
    </source>
</evidence>
<comment type="caution">
    <text evidence="3">The sequence shown here is derived from an EMBL/GenBank/DDBJ whole genome shotgun (WGS) entry which is preliminary data.</text>
</comment>
<gene>
    <name evidence="3" type="ORF">HMPREF9470_00029</name>
</gene>
<dbReference type="EMBL" id="ADLK01000001">
    <property type="protein sequence ID" value="KMW24167.1"/>
    <property type="molecule type" value="Genomic_DNA"/>
</dbReference>
<dbReference type="AlphaFoldDB" id="A0A0J9CGL5"/>
<protein>
    <recommendedName>
        <fullName evidence="2">DUF112 domain-containing protein</fullName>
    </recommendedName>
</protein>
<dbReference type="PANTHER" id="PTHR35342">
    <property type="entry name" value="TRICARBOXYLIC TRANSPORT PROTEIN"/>
    <property type="match status" value="1"/>
</dbReference>
<dbReference type="GeneID" id="93163510"/>
<dbReference type="OrthoDB" id="9781349at2"/>
<feature type="transmembrane region" description="Helical" evidence="1">
    <location>
        <begin position="125"/>
        <end position="149"/>
    </location>
</feature>
<feature type="transmembrane region" description="Helical" evidence="1">
    <location>
        <begin position="457"/>
        <end position="479"/>
    </location>
</feature>
<feature type="transmembrane region" description="Helical" evidence="1">
    <location>
        <begin position="381"/>
        <end position="398"/>
    </location>
</feature>
<sequence length="498" mass="52942">MFGIMNIIMSFLGVVIGIVFGALPGMTATMAIAVFLPLTYSLDLGQALCLLLGLYVGGISGGLVPAILINIPGTPSSITTGFDGHPMAARGEGERALKIGITVSLIGGLISLLALFFFTPPLAKLAIKFSAVEKFLIIVFAMTVIAALSKGSMTKGVFAGFLGVLVTLIGRFFDNQQLRMVPSFLTVELGSGFQLLPVLIGLFALSQILLEAETGMKRNPKMEGGIKGGGKGFSFSDLKGQGINTIRSSAIGTFMGILPGVGGSAASLLSYSQAKNFSKHPDEFGKGCVDGLVASEAANNALTGGALIPLLSLGIPGDSTTAVLVGAFLLQGIQVGPLFITQNPDLWRDILLGLVVCNIIMFVVMFYPIKYIAKIINIPKNRLYPVVILMCVVGSYAIRNGNMFDVWTLLIFGIVGFVFSKTGIPSAPFLIGFILGDDFEKYFIDVLKSSEGSFAAFFNRPIGNVIWVLILISLAYAYFDNKRSKKLEAQKIELQNKA</sequence>
<dbReference type="RefSeq" id="WP_007869241.1">
    <property type="nucleotide sequence ID" value="NZ_KQ235875.1"/>
</dbReference>
<feature type="transmembrane region" description="Helical" evidence="1">
    <location>
        <begin position="156"/>
        <end position="173"/>
    </location>
</feature>
<proteinExistence type="predicted"/>